<evidence type="ECO:0000259" key="6">
    <source>
        <dbReference type="Pfam" id="PF21289"/>
    </source>
</evidence>
<evidence type="ECO:0000313" key="7">
    <source>
        <dbReference type="EMBL" id="GFQ92202.1"/>
    </source>
</evidence>
<gene>
    <name evidence="7" type="primary">edc4</name>
    <name evidence="7" type="ORF">TNCT_128081</name>
</gene>
<dbReference type="Proteomes" id="UP000887116">
    <property type="component" value="Unassembled WGS sequence"/>
</dbReference>
<dbReference type="Pfam" id="PF21289">
    <property type="entry name" value="EDC4_C"/>
    <property type="match status" value="1"/>
</dbReference>
<dbReference type="PANTHER" id="PTHR15598:SF5">
    <property type="entry name" value="ENHANCER OF MRNA-DECAPPING PROTEIN 4"/>
    <property type="match status" value="1"/>
</dbReference>
<keyword evidence="2" id="KW-0963">Cytoplasm</keyword>
<evidence type="ECO:0000256" key="4">
    <source>
        <dbReference type="ARBA" id="ARBA00022737"/>
    </source>
</evidence>
<reference evidence="7" key="1">
    <citation type="submission" date="2020-07" db="EMBL/GenBank/DDBJ databases">
        <title>Multicomponent nature underlies the extraordinary mechanical properties of spider dragline silk.</title>
        <authorList>
            <person name="Kono N."/>
            <person name="Nakamura H."/>
            <person name="Mori M."/>
            <person name="Yoshida Y."/>
            <person name="Ohtoshi R."/>
            <person name="Malay A.D."/>
            <person name="Moran D.A.P."/>
            <person name="Tomita M."/>
            <person name="Numata K."/>
            <person name="Arakawa K."/>
        </authorList>
    </citation>
    <scope>NUCLEOTIDE SEQUENCE</scope>
</reference>
<evidence type="ECO:0000256" key="2">
    <source>
        <dbReference type="ARBA" id="ARBA00022490"/>
    </source>
</evidence>
<feature type="domain" description="Enhancer of mRNA-decapping protein 4 C-terminal" evidence="6">
    <location>
        <begin position="280"/>
        <end position="349"/>
    </location>
</feature>
<keyword evidence="5" id="KW-0175">Coiled coil</keyword>
<evidence type="ECO:0000313" key="8">
    <source>
        <dbReference type="Proteomes" id="UP000887116"/>
    </source>
</evidence>
<keyword evidence="8" id="KW-1185">Reference proteome</keyword>
<dbReference type="PANTHER" id="PTHR15598">
    <property type="entry name" value="ENHANCER OF MRNA-DECAPPING PROTEIN 4"/>
    <property type="match status" value="1"/>
</dbReference>
<protein>
    <submittedName>
        <fullName evidence="7">Enhancer of mRNA-decapping protein 4</fullName>
    </submittedName>
</protein>
<dbReference type="OrthoDB" id="21128at2759"/>
<organism evidence="7 8">
    <name type="scientific">Trichonephila clavata</name>
    <name type="common">Joro spider</name>
    <name type="synonym">Nephila clavata</name>
    <dbReference type="NCBI Taxonomy" id="2740835"/>
    <lineage>
        <taxon>Eukaryota</taxon>
        <taxon>Metazoa</taxon>
        <taxon>Ecdysozoa</taxon>
        <taxon>Arthropoda</taxon>
        <taxon>Chelicerata</taxon>
        <taxon>Arachnida</taxon>
        <taxon>Araneae</taxon>
        <taxon>Araneomorphae</taxon>
        <taxon>Entelegynae</taxon>
        <taxon>Araneoidea</taxon>
        <taxon>Nephilidae</taxon>
        <taxon>Trichonephila</taxon>
    </lineage>
</organism>
<dbReference type="AlphaFoldDB" id="A0A8X6FZP3"/>
<dbReference type="EMBL" id="BMAO01033846">
    <property type="protein sequence ID" value="GFQ92202.1"/>
    <property type="molecule type" value="Genomic_DNA"/>
</dbReference>
<keyword evidence="3" id="KW-0853">WD repeat</keyword>
<proteinExistence type="predicted"/>
<feature type="coiled-coil region" evidence="5">
    <location>
        <begin position="19"/>
        <end position="46"/>
    </location>
</feature>
<sequence>MNVKFDKLSQNFNNHIQKLDAIIEVMQVQNSEIQRLQKEIKILRHDQIHNQVNTKDSVSSKLDHVITQNLVSHYSKLENLIIKMAEEDRRRTDCELITMSEINRVLDTIAQKMQLDFSQKLSATDTSLRDSFTKHLKGKPFMDSLSQVLSASLQGVVQSACKDVFQNSVVPSFDKAYIQTLDKHAQKTCATLDNSVAFLKEEINTLVSGAQQAIQTQAIKVENHSLDLMKQHEMLLSDMRQVVQEEVRKTFREQTNAVLNSRSTTPVPYSDPQLQKQQLMQLVTQGSINEAFQQALSAMDVQLVLFLCESVNVDLVFGPHTCPLQQHVLLSLVNQLSADFNTKNRNKSQVFTLRPPCISSIYLVPYSKANFVSLALKLHWIMFHYLKEYSHIYNYLYC</sequence>
<dbReference type="InterPro" id="IPR049404">
    <property type="entry name" value="EDC4_C"/>
</dbReference>
<name>A0A8X6FZP3_TRICU</name>
<dbReference type="Gene3D" id="6.10.140.270">
    <property type="match status" value="1"/>
</dbReference>
<keyword evidence="4" id="KW-0677">Repeat</keyword>
<accession>A0A8X6FZP3</accession>
<dbReference type="GO" id="GO:0031087">
    <property type="term" value="P:deadenylation-independent decapping of nuclear-transcribed mRNA"/>
    <property type="evidence" value="ECO:0007669"/>
    <property type="project" value="InterPro"/>
</dbReference>
<comment type="caution">
    <text evidence="7">The sequence shown here is derived from an EMBL/GenBank/DDBJ whole genome shotgun (WGS) entry which is preliminary data.</text>
</comment>
<evidence type="ECO:0000256" key="3">
    <source>
        <dbReference type="ARBA" id="ARBA00022574"/>
    </source>
</evidence>
<evidence type="ECO:0000256" key="5">
    <source>
        <dbReference type="SAM" id="Coils"/>
    </source>
</evidence>
<evidence type="ECO:0000256" key="1">
    <source>
        <dbReference type="ARBA" id="ARBA00004496"/>
    </source>
</evidence>
<comment type="subcellular location">
    <subcellularLocation>
        <location evidence="1">Cytoplasm</location>
    </subcellularLocation>
</comment>
<dbReference type="InterPro" id="IPR045152">
    <property type="entry name" value="EDC4-like"/>
</dbReference>
<dbReference type="GO" id="GO:0000932">
    <property type="term" value="C:P-body"/>
    <property type="evidence" value="ECO:0007669"/>
    <property type="project" value="TreeGrafter"/>
</dbReference>